<feature type="region of interest" description="Disordered" evidence="1">
    <location>
        <begin position="564"/>
        <end position="635"/>
    </location>
</feature>
<proteinExistence type="predicted"/>
<keyword evidence="2" id="KW-1133">Transmembrane helix</keyword>
<protein>
    <submittedName>
        <fullName evidence="3">Uncharacterized protein</fullName>
    </submittedName>
</protein>
<reference evidence="3" key="1">
    <citation type="submission" date="2021-11" db="EMBL/GenBank/DDBJ databases">
        <authorList>
            <person name="Schell T."/>
        </authorList>
    </citation>
    <scope>NUCLEOTIDE SEQUENCE</scope>
    <source>
        <strain evidence="3">M5</strain>
    </source>
</reference>
<keyword evidence="4" id="KW-1185">Reference proteome</keyword>
<feature type="compositionally biased region" description="Polar residues" evidence="1">
    <location>
        <begin position="567"/>
        <end position="581"/>
    </location>
</feature>
<organism evidence="3 4">
    <name type="scientific">Daphnia galeata</name>
    <dbReference type="NCBI Taxonomy" id="27404"/>
    <lineage>
        <taxon>Eukaryota</taxon>
        <taxon>Metazoa</taxon>
        <taxon>Ecdysozoa</taxon>
        <taxon>Arthropoda</taxon>
        <taxon>Crustacea</taxon>
        <taxon>Branchiopoda</taxon>
        <taxon>Diplostraca</taxon>
        <taxon>Cladocera</taxon>
        <taxon>Anomopoda</taxon>
        <taxon>Daphniidae</taxon>
        <taxon>Daphnia</taxon>
    </lineage>
</organism>
<dbReference type="OrthoDB" id="6364442at2759"/>
<dbReference type="AlphaFoldDB" id="A0A8J2REU4"/>
<feature type="compositionally biased region" description="Low complexity" evidence="1">
    <location>
        <begin position="602"/>
        <end position="612"/>
    </location>
</feature>
<comment type="caution">
    <text evidence="3">The sequence shown here is derived from an EMBL/GenBank/DDBJ whole genome shotgun (WGS) entry which is preliminary data.</text>
</comment>
<dbReference type="Proteomes" id="UP000789390">
    <property type="component" value="Unassembled WGS sequence"/>
</dbReference>
<name>A0A8J2REU4_9CRUS</name>
<accession>A0A8J2REU4</accession>
<evidence type="ECO:0000256" key="2">
    <source>
        <dbReference type="SAM" id="Phobius"/>
    </source>
</evidence>
<feature type="compositionally biased region" description="Polar residues" evidence="1">
    <location>
        <begin position="1"/>
        <end position="20"/>
    </location>
</feature>
<gene>
    <name evidence="3" type="ORF">DGAL_LOCUS2946</name>
</gene>
<feature type="compositionally biased region" description="Polar residues" evidence="1">
    <location>
        <begin position="159"/>
        <end position="169"/>
    </location>
</feature>
<dbReference type="EMBL" id="CAKKLH010000043">
    <property type="protein sequence ID" value="CAH0100659.1"/>
    <property type="molecule type" value="Genomic_DNA"/>
</dbReference>
<evidence type="ECO:0000313" key="4">
    <source>
        <dbReference type="Proteomes" id="UP000789390"/>
    </source>
</evidence>
<feature type="compositionally biased region" description="Basic residues" evidence="1">
    <location>
        <begin position="176"/>
        <end position="186"/>
    </location>
</feature>
<keyword evidence="2" id="KW-0812">Transmembrane</keyword>
<feature type="region of interest" description="Disordered" evidence="1">
    <location>
        <begin position="150"/>
        <end position="188"/>
    </location>
</feature>
<evidence type="ECO:0000313" key="3">
    <source>
        <dbReference type="EMBL" id="CAH0100659.1"/>
    </source>
</evidence>
<feature type="compositionally biased region" description="Pro residues" evidence="1">
    <location>
        <begin position="592"/>
        <end position="601"/>
    </location>
</feature>
<evidence type="ECO:0000256" key="1">
    <source>
        <dbReference type="SAM" id="MobiDB-lite"/>
    </source>
</evidence>
<keyword evidence="2" id="KW-0472">Membrane</keyword>
<feature type="region of interest" description="Disordered" evidence="1">
    <location>
        <begin position="1"/>
        <end position="23"/>
    </location>
</feature>
<sequence>MSNESNSTPGEGNHLTTVSPGVNVGPTMSSTSSSAGLVSVVIICMTIMAVCALVYFAIRCYFDERRWRASALLCKCLPPASTASLAEYGNPCRYVERRAVSVAVQTGAPSGAEGVASAAVTNGWSDVRISEAKRVSGYAFSSPSANNYEAIPNCRPPATGSSQRQSSHYRLQKSSQRQKHRHHRQIQRQYYREVQHHQDDECQHYPLRRARPVSMMPSIQIQSPSSSESYSVLAMSTHSKPTTLNKEFTAVTFSGSDGDDGMSHIHHNHLQYSKSGLSEGHSYGSTNPYHPRYNTPVSEINNNDMEVVVATADIEQVVPVADVVVKEDNEGRPELNHLMERMMDKRRWSRRSPSSCSLVDKLSTSAENSATAASAGTTTTTNTTTATTVQLVDEATQSCPSSVGGWMADNLKACQTSRTNSSCSLNVVSAGFSYPLDIVRSDLPLKGTFPSFEILPGGRLINRRTQTDNASLVSLDWDYEDNRLRSDQVNLDDEDFEGGDGYHRLTNVDEGVEGMMSSATMLASSHVSGDTTLQASRISHRSTSSPYVLCFECSDEFVLGHGRRSSTDFFNPRHTSSSSPASRYANRHQRSVPPPSPPAPPNLSSLSPPHSSYHLQPDGQDGRSSRTVRPPPHRK</sequence>
<feature type="transmembrane region" description="Helical" evidence="2">
    <location>
        <begin position="35"/>
        <end position="58"/>
    </location>
</feature>